<evidence type="ECO:0000256" key="1">
    <source>
        <dbReference type="SAM" id="MobiDB-lite"/>
    </source>
</evidence>
<comment type="caution">
    <text evidence="3">The sequence shown here is derived from an EMBL/GenBank/DDBJ whole genome shotgun (WGS) entry which is preliminary data.</text>
</comment>
<organism evidence="3 4">
    <name type="scientific">Orchesella cincta</name>
    <name type="common">Springtail</name>
    <name type="synonym">Podura cincta</name>
    <dbReference type="NCBI Taxonomy" id="48709"/>
    <lineage>
        <taxon>Eukaryota</taxon>
        <taxon>Metazoa</taxon>
        <taxon>Ecdysozoa</taxon>
        <taxon>Arthropoda</taxon>
        <taxon>Hexapoda</taxon>
        <taxon>Collembola</taxon>
        <taxon>Entomobryomorpha</taxon>
        <taxon>Entomobryoidea</taxon>
        <taxon>Orchesellidae</taxon>
        <taxon>Orchesellinae</taxon>
        <taxon>Orchesella</taxon>
    </lineage>
</organism>
<dbReference type="PANTHER" id="PTHR46585">
    <property type="entry name" value="INTEGRASE CORE DOMAIN CONTAINING PROTEIN"/>
    <property type="match status" value="1"/>
</dbReference>
<gene>
    <name evidence="3" type="ORF">Ocin01_14351</name>
</gene>
<dbReference type="Proteomes" id="UP000094527">
    <property type="component" value="Unassembled WGS sequence"/>
</dbReference>
<evidence type="ECO:0000313" key="4">
    <source>
        <dbReference type="Proteomes" id="UP000094527"/>
    </source>
</evidence>
<dbReference type="GO" id="GO:0015074">
    <property type="term" value="P:DNA integration"/>
    <property type="evidence" value="ECO:0007669"/>
    <property type="project" value="InterPro"/>
</dbReference>
<sequence length="929" mass="106406">MKYKDSSQQKSLHTLSKKTKNSNQVIPKPVLQNKLPSQLEEELLKLRTYTLFKPIRKNFPRRRYLVRNFRDIWNIDLLQMDKFSRQNKEALSNYAMARPIKRKTAANVLEAFKDIVKIEGYAPKLIHADRGLEFSGVFNNHLKSIGTHLYHTFTDKKAVIVESFNRVLRKKLFAIMEHNRNHVWFPFLQPTIKAHNETENSRHKMRPSDKTKQESQIQYVKYLKREIALETPPDNSLDALAEAIHDTFKSVGEEVLVTMDDKEEYMTFDIKKKFLQFQMPPSMAEYFGISTDFMFTKRTSLYALQNREKLSREHILCCVNLIDYQSYGGAEYPVIRVINIGGGTIKGRFQKTLDPVLYYPLIQQHFQAHWTRTSYISLPYSQAKMKRDVICRDHGCVLQPIPNSSTYNLLSSETFDSDEVKVTPFHTPKRSKAMSHPKFPNRKATTKGLKGKGCSKRVIIQATTTKKKQPTSKSPKKKKSTSPIAIKQKSSKKKNQKPTSSKRSICIMPKIKRTTQLQSNRYTPGYRSAADIFSDIPVENSYKSLDDAEAFPIGSLDGDNPIEFRIVGNNIHSIPASSIKLNLRLRLTKKDGTAVPVASEIGVLLKTGNNSFETSLFELDNKPNKATFDDNTDFKKRADVFASATTVELTGRLNHCVFNIDKLIPKNVTINIKLRRSSQEFVLISEKEIDVKDYKLAILDTTVTYQKVELNEDIENKLQHQYNQNGAKLLVQKDEIKTFSIAPSSLSTISTQLYGKSLPEFIAVAFVPTLNLNEVCPKNKGITKDLYKNGYCVFFFRLQPKRIPGYLYKDKEAQISFEATFSEALSGAINVLLYSETQGLIEIDKFGNIKMMIFQILKYIKGGVFVLFKTRIQEKIHPDKFLTGDFPNCPKDSTVPHKQDENPPSIIIIIMMSTSSKNHSNPRPPKNYK</sequence>
<feature type="domain" description="Integrase catalytic" evidence="2">
    <location>
        <begin position="56"/>
        <end position="215"/>
    </location>
</feature>
<dbReference type="AlphaFoldDB" id="A0A1D2MH61"/>
<dbReference type="EMBL" id="LJIJ01001266">
    <property type="protein sequence ID" value="ODM92330.1"/>
    <property type="molecule type" value="Genomic_DNA"/>
</dbReference>
<dbReference type="InterPro" id="IPR036397">
    <property type="entry name" value="RNaseH_sf"/>
</dbReference>
<feature type="compositionally biased region" description="Basic residues" evidence="1">
    <location>
        <begin position="427"/>
        <end position="455"/>
    </location>
</feature>
<keyword evidence="4" id="KW-1185">Reference proteome</keyword>
<name>A0A1D2MH61_ORCCI</name>
<reference evidence="3 4" key="1">
    <citation type="journal article" date="2016" name="Genome Biol. Evol.">
        <title>Gene Family Evolution Reflects Adaptation to Soil Environmental Stressors in the Genome of the Collembolan Orchesella cincta.</title>
        <authorList>
            <person name="Faddeeva-Vakhrusheva A."/>
            <person name="Derks M.F."/>
            <person name="Anvar S.Y."/>
            <person name="Agamennone V."/>
            <person name="Suring W."/>
            <person name="Smit S."/>
            <person name="van Straalen N.M."/>
            <person name="Roelofs D."/>
        </authorList>
    </citation>
    <scope>NUCLEOTIDE SEQUENCE [LARGE SCALE GENOMIC DNA]</scope>
    <source>
        <tissue evidence="3">Mixed pool</tissue>
    </source>
</reference>
<dbReference type="GO" id="GO:0003676">
    <property type="term" value="F:nucleic acid binding"/>
    <property type="evidence" value="ECO:0007669"/>
    <property type="project" value="InterPro"/>
</dbReference>
<dbReference type="OrthoDB" id="6343797at2759"/>
<dbReference type="STRING" id="48709.A0A1D2MH61"/>
<dbReference type="SUPFAM" id="SSF53098">
    <property type="entry name" value="Ribonuclease H-like"/>
    <property type="match status" value="1"/>
</dbReference>
<feature type="compositionally biased region" description="Basic residues" evidence="1">
    <location>
        <begin position="465"/>
        <end position="480"/>
    </location>
</feature>
<feature type="region of interest" description="Disordered" evidence="1">
    <location>
        <begin position="1"/>
        <end position="26"/>
    </location>
</feature>
<dbReference type="Gene3D" id="3.30.420.10">
    <property type="entry name" value="Ribonuclease H-like superfamily/Ribonuclease H"/>
    <property type="match status" value="1"/>
</dbReference>
<dbReference type="PANTHER" id="PTHR46585:SF1">
    <property type="entry name" value="CHROMO DOMAIN-CONTAINING PROTEIN"/>
    <property type="match status" value="1"/>
</dbReference>
<protein>
    <submittedName>
        <fullName evidence="3">Uncharacterized transposon-derived protein F54H12.3</fullName>
    </submittedName>
</protein>
<accession>A0A1D2MH61</accession>
<dbReference type="InterPro" id="IPR001584">
    <property type="entry name" value="Integrase_cat-core"/>
</dbReference>
<evidence type="ECO:0000313" key="3">
    <source>
        <dbReference type="EMBL" id="ODM92330.1"/>
    </source>
</evidence>
<evidence type="ECO:0000259" key="2">
    <source>
        <dbReference type="PROSITE" id="PS50994"/>
    </source>
</evidence>
<proteinExistence type="predicted"/>
<dbReference type="PROSITE" id="PS50994">
    <property type="entry name" value="INTEGRASE"/>
    <property type="match status" value="1"/>
</dbReference>
<dbReference type="InterPro" id="IPR012337">
    <property type="entry name" value="RNaseH-like_sf"/>
</dbReference>
<feature type="region of interest" description="Disordered" evidence="1">
    <location>
        <begin position="426"/>
        <end position="506"/>
    </location>
</feature>